<organism evidence="2 3">
    <name type="scientific">Chryseobacterium camelliae</name>
    <dbReference type="NCBI Taxonomy" id="1265445"/>
    <lineage>
        <taxon>Bacteria</taxon>
        <taxon>Pseudomonadati</taxon>
        <taxon>Bacteroidota</taxon>
        <taxon>Flavobacteriia</taxon>
        <taxon>Flavobacteriales</taxon>
        <taxon>Weeksellaceae</taxon>
        <taxon>Chryseobacterium group</taxon>
        <taxon>Chryseobacterium</taxon>
    </lineage>
</organism>
<proteinExistence type="predicted"/>
<gene>
    <name evidence="2" type="ORF">QE404_001005</name>
</gene>
<dbReference type="EMBL" id="JAUTAL010000001">
    <property type="protein sequence ID" value="MDQ1095858.1"/>
    <property type="molecule type" value="Genomic_DNA"/>
</dbReference>
<protein>
    <recommendedName>
        <fullName evidence="4">DUF2188 domain-containing protein</fullName>
    </recommendedName>
</protein>
<keyword evidence="3" id="KW-1185">Reference proteome</keyword>
<evidence type="ECO:0008006" key="4">
    <source>
        <dbReference type="Google" id="ProtNLM"/>
    </source>
</evidence>
<dbReference type="InterPro" id="IPR018691">
    <property type="entry name" value="DUF2188"/>
</dbReference>
<evidence type="ECO:0000313" key="3">
    <source>
        <dbReference type="Proteomes" id="UP001225072"/>
    </source>
</evidence>
<evidence type="ECO:0000313" key="2">
    <source>
        <dbReference type="EMBL" id="MDQ1095858.1"/>
    </source>
</evidence>
<reference evidence="2 3" key="1">
    <citation type="submission" date="2023-07" db="EMBL/GenBank/DDBJ databases">
        <title>Functional and genomic diversity of the sorghum phyllosphere microbiome.</title>
        <authorList>
            <person name="Shade A."/>
        </authorList>
    </citation>
    <scope>NUCLEOTIDE SEQUENCE [LARGE SCALE GENOMIC DNA]</scope>
    <source>
        <strain evidence="2 3">SORGH_AS_1064</strain>
    </source>
</reference>
<comment type="caution">
    <text evidence="2">The sequence shown here is derived from an EMBL/GenBank/DDBJ whole genome shotgun (WGS) entry which is preliminary data.</text>
</comment>
<accession>A0ABU0TFL2</accession>
<name>A0ABU0TFL2_9FLAO</name>
<sequence>MKKNQHVVPHQGKWAVKGAGNQKNTVITNTQKEDIDKARNIAIN</sequence>
<dbReference type="Proteomes" id="UP001225072">
    <property type="component" value="Unassembled WGS sequence"/>
</dbReference>
<feature type="region of interest" description="Disordered" evidence="1">
    <location>
        <begin position="1"/>
        <end position="25"/>
    </location>
</feature>
<evidence type="ECO:0000256" key="1">
    <source>
        <dbReference type="SAM" id="MobiDB-lite"/>
    </source>
</evidence>
<dbReference type="Pfam" id="PF09954">
    <property type="entry name" value="DUF2188"/>
    <property type="match status" value="1"/>
</dbReference>